<name>A0A1J9S0B6_9PEZI</name>
<dbReference type="EMBL" id="MNUE01000030">
    <property type="protein sequence ID" value="OJD33468.1"/>
    <property type="molecule type" value="Genomic_DNA"/>
</dbReference>
<reference evidence="4 5" key="1">
    <citation type="submission" date="2016-10" db="EMBL/GenBank/DDBJ databases">
        <title>Proteomics and genomics reveal pathogen-plant mechanisms compatible with a hemibiotrophic lifestyle of Diplodia corticola.</title>
        <authorList>
            <person name="Fernandes I."/>
            <person name="De Jonge R."/>
            <person name="Van De Peer Y."/>
            <person name="Devreese B."/>
            <person name="Alves A."/>
            <person name="Esteves A.C."/>
        </authorList>
    </citation>
    <scope>NUCLEOTIDE SEQUENCE [LARGE SCALE GENOMIC DNA]</scope>
    <source>
        <strain evidence="4 5">CBS 112549</strain>
    </source>
</reference>
<evidence type="ECO:0000256" key="3">
    <source>
        <dbReference type="SAM" id="MobiDB-lite"/>
    </source>
</evidence>
<dbReference type="OrthoDB" id="10253736at2759"/>
<protein>
    <submittedName>
        <fullName evidence="4">Glucose 1-dehydrogenase</fullName>
    </submittedName>
</protein>
<evidence type="ECO:0000256" key="2">
    <source>
        <dbReference type="ARBA" id="ARBA00023002"/>
    </source>
</evidence>
<feature type="region of interest" description="Disordered" evidence="3">
    <location>
        <begin position="40"/>
        <end position="72"/>
    </location>
</feature>
<dbReference type="PANTHER" id="PTHR24321:SF8">
    <property type="entry name" value="ESTRADIOL 17-BETA-DEHYDROGENASE 8-RELATED"/>
    <property type="match status" value="1"/>
</dbReference>
<dbReference type="PANTHER" id="PTHR24321">
    <property type="entry name" value="DEHYDROGENASES, SHORT CHAIN"/>
    <property type="match status" value="1"/>
</dbReference>
<evidence type="ECO:0000313" key="4">
    <source>
        <dbReference type="EMBL" id="OJD33468.1"/>
    </source>
</evidence>
<dbReference type="GO" id="GO:0016491">
    <property type="term" value="F:oxidoreductase activity"/>
    <property type="evidence" value="ECO:0007669"/>
    <property type="project" value="UniProtKB-KW"/>
</dbReference>
<feature type="region of interest" description="Disordered" evidence="3">
    <location>
        <begin position="119"/>
        <end position="147"/>
    </location>
</feature>
<dbReference type="Pfam" id="PF00106">
    <property type="entry name" value="adh_short"/>
    <property type="match status" value="1"/>
</dbReference>
<feature type="compositionally biased region" description="Gly residues" evidence="3">
    <location>
        <begin position="137"/>
        <end position="147"/>
    </location>
</feature>
<dbReference type="STRING" id="236234.A0A1J9S0B6"/>
<dbReference type="AlphaFoldDB" id="A0A1J9S0B6"/>
<gene>
    <name evidence="4" type="ORF">BKCO1_3000033</name>
</gene>
<feature type="compositionally biased region" description="Low complexity" evidence="3">
    <location>
        <begin position="119"/>
        <end position="135"/>
    </location>
</feature>
<feature type="compositionally biased region" description="Acidic residues" evidence="3">
    <location>
        <begin position="50"/>
        <end position="61"/>
    </location>
</feature>
<evidence type="ECO:0000256" key="1">
    <source>
        <dbReference type="ARBA" id="ARBA00006484"/>
    </source>
</evidence>
<proteinExistence type="inferred from homology"/>
<dbReference type="GeneID" id="31014173"/>
<dbReference type="CDD" id="cd05233">
    <property type="entry name" value="SDR_c"/>
    <property type="match status" value="1"/>
</dbReference>
<dbReference type="RefSeq" id="XP_020129728.1">
    <property type="nucleotide sequence ID" value="XM_020273912.1"/>
</dbReference>
<evidence type="ECO:0000313" key="5">
    <source>
        <dbReference type="Proteomes" id="UP000183809"/>
    </source>
</evidence>
<keyword evidence="2" id="KW-0560">Oxidoreductase</keyword>
<dbReference type="Gene3D" id="3.40.50.720">
    <property type="entry name" value="NAD(P)-binding Rossmann-like Domain"/>
    <property type="match status" value="1"/>
</dbReference>
<dbReference type="PRINTS" id="PR00081">
    <property type="entry name" value="GDHRDH"/>
</dbReference>
<organism evidence="4 5">
    <name type="scientific">Diplodia corticola</name>
    <dbReference type="NCBI Taxonomy" id="236234"/>
    <lineage>
        <taxon>Eukaryota</taxon>
        <taxon>Fungi</taxon>
        <taxon>Dikarya</taxon>
        <taxon>Ascomycota</taxon>
        <taxon>Pezizomycotina</taxon>
        <taxon>Dothideomycetes</taxon>
        <taxon>Dothideomycetes incertae sedis</taxon>
        <taxon>Botryosphaeriales</taxon>
        <taxon>Botryosphaeriaceae</taxon>
        <taxon>Diplodia</taxon>
    </lineage>
</organism>
<comment type="caution">
    <text evidence="4">The sequence shown here is derived from an EMBL/GenBank/DDBJ whole genome shotgun (WGS) entry which is preliminary data.</text>
</comment>
<comment type="similarity">
    <text evidence="1">Belongs to the short-chain dehydrogenases/reductases (SDR) family.</text>
</comment>
<accession>A0A1J9S0B6</accession>
<dbReference type="InterPro" id="IPR036291">
    <property type="entry name" value="NAD(P)-bd_dom_sf"/>
</dbReference>
<dbReference type="Pfam" id="PF13561">
    <property type="entry name" value="adh_short_C2"/>
    <property type="match status" value="1"/>
</dbReference>
<dbReference type="Proteomes" id="UP000183809">
    <property type="component" value="Unassembled WGS sequence"/>
</dbReference>
<dbReference type="SUPFAM" id="SSF51735">
    <property type="entry name" value="NAD(P)-binding Rossmann-fold domains"/>
    <property type="match status" value="1"/>
</dbReference>
<dbReference type="InterPro" id="IPR002347">
    <property type="entry name" value="SDR_fam"/>
</dbReference>
<keyword evidence="5" id="KW-1185">Reference proteome</keyword>
<sequence>MPLSLNLEDTHVLITGGAGLIGLAVARAFLSEGAHVSSLDIAYNPPPDLSSDDEEEEEDRETDYTGPGTLHEYHADVADEASLARAWRRAVAENGPVACCVALAGLDLSVLRQAGAAGAAASTSSSSPSSSSEGEGSVDGGNGGGGGGGGVVDVSVARFRRTLDVNVVGAFLTARQWLRGIRDAEGSWEYLENACLVLVGSESAWWGERGGADYAAAKSAVQGGLMKSLAAEAPRVYGKARVNAVAPGPVDTARFRQECAANPEQLWLDAQATTGLGKPVPVEAVARSILFLSSDTFSSHVHGQVLNVDSGKQGKVLWPKEDIADLESSSQSETSEED</sequence>